<dbReference type="PROSITE" id="PS50022">
    <property type="entry name" value="FA58C_3"/>
    <property type="match status" value="1"/>
</dbReference>
<feature type="domain" description="F5/8 type C" evidence="1">
    <location>
        <begin position="291"/>
        <end position="431"/>
    </location>
</feature>
<sequence length="449" mass="50695">MSIAKLSDAASSTSDAQAIEMKVLCILLLPLAFWIEKAALIAHVVRISLLVCFLFSAPPFPCDKLDLTMVLDRTESIGPSLFNKMKILAADLTDRIVPTPLVFISGYAKTENVFYCLNKPLNTYVIAVALGKEANAHRDVLDRTADEVIDWTLQKGERSSNDVLNDIMNRFDFERCDGSQPGFLTIEKFGCFSTEYTDSRKNIQPAMESIENSNCWLLSNTSLQRREAFERCAWCCWKLGHKYFAVDGDNGCSAASVASKFYQGGHPDSNDYCTEKRGGSDSNVVYYLKDCQAFGLENKAIADGKMSASSERNADHSAKHGRLFSQRAWSAGIDDAEQWLEVDLSIMGNIVNRVGTQGSGDAEEWVTEYKLLYSYRNSPRRFKFAQRLDGNSDSNTVVYHKLKRRFYARYVRFQPLNWNVWPSMRVELYYCKPGTTVVEQELLVSYIST</sequence>
<keyword evidence="3" id="KW-1185">Reference proteome</keyword>
<dbReference type="SMART" id="SM00231">
    <property type="entry name" value="FA58C"/>
    <property type="match status" value="1"/>
</dbReference>
<protein>
    <recommendedName>
        <fullName evidence="1">F5/8 type C domain-containing protein</fullName>
    </recommendedName>
</protein>
<gene>
    <name evidence="2" type="ORF">PLOB_00000547</name>
</gene>
<proteinExistence type="predicted"/>
<evidence type="ECO:0000313" key="3">
    <source>
        <dbReference type="Proteomes" id="UP001159405"/>
    </source>
</evidence>
<dbReference type="PANTHER" id="PTHR24543">
    <property type="entry name" value="MULTICOPPER OXIDASE-RELATED"/>
    <property type="match status" value="1"/>
</dbReference>
<dbReference type="SUPFAM" id="SSF53300">
    <property type="entry name" value="vWA-like"/>
    <property type="match status" value="1"/>
</dbReference>
<dbReference type="SUPFAM" id="SSF49785">
    <property type="entry name" value="Galactose-binding domain-like"/>
    <property type="match status" value="1"/>
</dbReference>
<comment type="caution">
    <text evidence="2">The sequence shown here is derived from an EMBL/GenBank/DDBJ whole genome shotgun (WGS) entry which is preliminary data.</text>
</comment>
<dbReference type="EMBL" id="CALNXK010000001">
    <property type="protein sequence ID" value="CAH3032481.1"/>
    <property type="molecule type" value="Genomic_DNA"/>
</dbReference>
<name>A0ABN8MQT7_9CNID</name>
<dbReference type="Pfam" id="PF00754">
    <property type="entry name" value="F5_F8_type_C"/>
    <property type="match status" value="1"/>
</dbReference>
<dbReference type="InterPro" id="IPR000421">
    <property type="entry name" value="FA58C"/>
</dbReference>
<dbReference type="Gene3D" id="2.60.120.260">
    <property type="entry name" value="Galactose-binding domain-like"/>
    <property type="match status" value="1"/>
</dbReference>
<dbReference type="InterPro" id="IPR036465">
    <property type="entry name" value="vWFA_dom_sf"/>
</dbReference>
<dbReference type="CDD" id="cd00057">
    <property type="entry name" value="FA58C"/>
    <property type="match status" value="1"/>
</dbReference>
<evidence type="ECO:0000313" key="2">
    <source>
        <dbReference type="EMBL" id="CAH3032481.1"/>
    </source>
</evidence>
<dbReference type="Proteomes" id="UP001159405">
    <property type="component" value="Unassembled WGS sequence"/>
</dbReference>
<dbReference type="InterPro" id="IPR008979">
    <property type="entry name" value="Galactose-bd-like_sf"/>
</dbReference>
<accession>A0ABN8MQT7</accession>
<reference evidence="2 3" key="1">
    <citation type="submission" date="2022-05" db="EMBL/GenBank/DDBJ databases">
        <authorList>
            <consortium name="Genoscope - CEA"/>
            <person name="William W."/>
        </authorList>
    </citation>
    <scope>NUCLEOTIDE SEQUENCE [LARGE SCALE GENOMIC DNA]</scope>
</reference>
<evidence type="ECO:0000259" key="1">
    <source>
        <dbReference type="PROSITE" id="PS50022"/>
    </source>
</evidence>
<organism evidence="2 3">
    <name type="scientific">Porites lobata</name>
    <dbReference type="NCBI Taxonomy" id="104759"/>
    <lineage>
        <taxon>Eukaryota</taxon>
        <taxon>Metazoa</taxon>
        <taxon>Cnidaria</taxon>
        <taxon>Anthozoa</taxon>
        <taxon>Hexacorallia</taxon>
        <taxon>Scleractinia</taxon>
        <taxon>Fungiina</taxon>
        <taxon>Poritidae</taxon>
        <taxon>Porites</taxon>
    </lineage>
</organism>